<gene>
    <name evidence="2" type="ORF">SK069_08405</name>
</gene>
<dbReference type="PANTHER" id="PTHR47829">
    <property type="entry name" value="HYDROLASE, PUTATIVE (AFU_ORTHOLOGUE AFUA_1G12880)-RELATED"/>
    <property type="match status" value="1"/>
</dbReference>
<keyword evidence="3" id="KW-1185">Reference proteome</keyword>
<name>A0ABU4VKK1_9ACTN</name>
<dbReference type="InterPro" id="IPR052898">
    <property type="entry name" value="ACAD10-like"/>
</dbReference>
<dbReference type="Gene3D" id="3.90.1200.10">
    <property type="match status" value="1"/>
</dbReference>
<dbReference type="SUPFAM" id="SSF56112">
    <property type="entry name" value="Protein kinase-like (PK-like)"/>
    <property type="match status" value="1"/>
</dbReference>
<dbReference type="Gene3D" id="3.30.200.20">
    <property type="entry name" value="Phosphorylase Kinase, domain 1"/>
    <property type="match status" value="1"/>
</dbReference>
<dbReference type="RefSeq" id="WP_319953763.1">
    <property type="nucleotide sequence ID" value="NZ_JAXAVX010000003.1"/>
</dbReference>
<proteinExistence type="predicted"/>
<dbReference type="InterPro" id="IPR041726">
    <property type="entry name" value="ACAD10_11_N"/>
</dbReference>
<dbReference type="Pfam" id="PF01636">
    <property type="entry name" value="APH"/>
    <property type="match status" value="1"/>
</dbReference>
<dbReference type="Proteomes" id="UP001277761">
    <property type="component" value="Unassembled WGS sequence"/>
</dbReference>
<dbReference type="InterPro" id="IPR002575">
    <property type="entry name" value="Aminoglycoside_PTrfase"/>
</dbReference>
<dbReference type="InterPro" id="IPR011009">
    <property type="entry name" value="Kinase-like_dom_sf"/>
</dbReference>
<organism evidence="2 3">
    <name type="scientific">Patulibacter brassicae</name>
    <dbReference type="NCBI Taxonomy" id="1705717"/>
    <lineage>
        <taxon>Bacteria</taxon>
        <taxon>Bacillati</taxon>
        <taxon>Actinomycetota</taxon>
        <taxon>Thermoleophilia</taxon>
        <taxon>Solirubrobacterales</taxon>
        <taxon>Patulibacteraceae</taxon>
        <taxon>Patulibacter</taxon>
    </lineage>
</organism>
<evidence type="ECO:0000313" key="2">
    <source>
        <dbReference type="EMBL" id="MDX8151609.1"/>
    </source>
</evidence>
<dbReference type="PANTHER" id="PTHR47829:SF1">
    <property type="entry name" value="HAD FAMILY PHOSPHATASE"/>
    <property type="match status" value="1"/>
</dbReference>
<accession>A0ABU4VKK1</accession>
<evidence type="ECO:0000259" key="1">
    <source>
        <dbReference type="Pfam" id="PF01636"/>
    </source>
</evidence>
<comment type="caution">
    <text evidence="2">The sequence shown here is derived from an EMBL/GenBank/DDBJ whole genome shotgun (WGS) entry which is preliminary data.</text>
</comment>
<dbReference type="EMBL" id="JAXAVX010000003">
    <property type="protein sequence ID" value="MDX8151609.1"/>
    <property type="molecule type" value="Genomic_DNA"/>
</dbReference>
<protein>
    <submittedName>
        <fullName evidence="2">Phosphotransferase family protein</fullName>
    </submittedName>
</protein>
<dbReference type="CDD" id="cd05154">
    <property type="entry name" value="ACAD10_11_N-like"/>
    <property type="match status" value="1"/>
</dbReference>
<feature type="domain" description="Aminoglycoside phosphotransferase" evidence="1">
    <location>
        <begin position="39"/>
        <end position="271"/>
    </location>
</feature>
<evidence type="ECO:0000313" key="3">
    <source>
        <dbReference type="Proteomes" id="UP001277761"/>
    </source>
</evidence>
<sequence length="359" mass="39873">MSAAIDEPREVRAEDAFDVAALHDWLAAHVHGLGATPPEVRQFAGGASNLTYLLRYPERDLILRRPPAGEHRGAAHDVLREARIQSRLRPTFQLVPAVEATGEDEAARAACGGRPFYVMERLAGTIVRGRLPEGMTLSPADARRMAEAAIDTLAALHAVDVDAAGLRDLGRGAGYVQRQVDGWTARYEAARTPRSPSFRAVTQWLAEHRPDDVATCVIHNDFRLDNLVLAPDDPGRVLGVLDWEMATLGDPLMDLGSALAYWVQAGDGRGMQLLRRQPTDLPGMPTRDEVVARYCERAGIAVPEWTFYEVFGLFRLAVIVQQIYARYVAGKTTNPQFKRFWIAVRYLDLRCRRIIRQAG</sequence>
<reference evidence="2 3" key="1">
    <citation type="submission" date="2023-11" db="EMBL/GenBank/DDBJ databases">
        <authorList>
            <person name="Xu M."/>
            <person name="Jiang T."/>
        </authorList>
    </citation>
    <scope>NUCLEOTIDE SEQUENCE [LARGE SCALE GENOMIC DNA]</scope>
    <source>
        <strain evidence="2 3">SD</strain>
    </source>
</reference>